<feature type="compositionally biased region" description="Basic and acidic residues" evidence="1">
    <location>
        <begin position="86"/>
        <end position="107"/>
    </location>
</feature>
<sequence length="1110" mass="126104">MEVLLNSANANNNNGDFFNFSSNSNRRRLTNKRNQHRFKLPISKFQYSILRVSARFGETSRRRNSLRKKIIGDENWRSTPNPTGTKPRDESHKFDFSSTEEGLKKDRDSNLVNELEDTIRSNKETEYWGIGSNPIFTVHQDSFGNVVRVEVDENEVLSRTRLGGLEDLESVVTSTSRVLLYAKKLAEQMENGETVILKDTSLVKFVSSSSSSEEFRFVSSIQNAILRLDLVPKLPAIGRAVLCGYIGLWFLKTVLVFNKKSHEVDECTELDKEMMRRKMKAWKEKERVEKKGATVEVLHKGLEKPSLVSFEKPPKFDRKELLSSISKVKGAEKKLELLNSFQVESGESLDFDSNKIHEIKAMARRAREIEAGIQLNQKEKCDANKEMDDDDEGLTHSEGDDDNKDESLGTSTETENTELSGFAIPMVNGALIGSGFPNHQMAASEAEKLSTVVPLVPTNGVIQSPDVSKDKLSMKKNSTGRKLRVIRSVKEAKEFLSRRSGEKELTQDLSQTIAQDSVEIFSKLSDEERGKARKHELVDNNKILGAAVNGDLRSALESTSSEPLGKDVDSQPLKNDYRRLSEPGNADKGSSKQRDFINEIEECKTSFSKSAKSSSGGTEHIEKEEPSEKGNWIEKNYHEFKPVVEKMRAGFRDNYMAAREGETQEPGTIAEIAELYRSEYNDELEWMKDEKLRDIVFLVRDNELAGRDPFHLIDAEDKAMFLQGLEKKVEKENEKLSHLHQWIHSNVENLDYGVDGISVYDPPEKIIPRWKGPSLDKNPEFLNNYHEQREALFSGKAASVSPVKLEEQSSHQELSQSASSENTLTPSSEITSSQPKIVVEGSDGSVRPGKKSGKEYWQHTKKWSRGFLELYNAETDPEVKAVMRDMGKDLDRWITEDEIKDATDIMEKLPERNKKFMEKKLNKLKREMELFGPQAVVSKYREYGEDKEEDYLWWLDLPHVLCLELYTVDAKGEQQVGFYTLEMATDLELEPKPHHVIAFENAADCRNLCYIIQSHLDMLRSGNVFIVPRPPKDAFREAKANGFGVTVIRKGELKLNIDEPLEEVEEKICEIGSKMYHDKIMGDRSVDISSLMKGVFNLKSKKKKTIQAGS</sequence>
<evidence type="ECO:0000256" key="1">
    <source>
        <dbReference type="SAM" id="MobiDB-lite"/>
    </source>
</evidence>
<name>A0ABM0SMC0_CAMSA</name>
<feature type="compositionally biased region" description="Low complexity" evidence="1">
    <location>
        <begin position="811"/>
        <end position="821"/>
    </location>
</feature>
<dbReference type="GeneID" id="104699705"/>
<evidence type="ECO:0000313" key="2">
    <source>
        <dbReference type="Proteomes" id="UP000694864"/>
    </source>
</evidence>
<accession>A0ABM0SMC0</accession>
<feature type="region of interest" description="Disordered" evidence="1">
    <location>
        <begin position="71"/>
        <end position="107"/>
    </location>
</feature>
<gene>
    <name evidence="3" type="primary">LOC104699705</name>
</gene>
<evidence type="ECO:0000313" key="3">
    <source>
        <dbReference type="RefSeq" id="XP_010413347.1"/>
    </source>
</evidence>
<feature type="region of interest" description="Disordered" evidence="1">
    <location>
        <begin position="377"/>
        <end position="420"/>
    </location>
</feature>
<dbReference type="PANTHER" id="PTHR34962:SF1">
    <property type="entry name" value="EMBRYO DEFECTIVE 1703-RELATED"/>
    <property type="match status" value="1"/>
</dbReference>
<reference evidence="3" key="2">
    <citation type="submission" date="2025-08" db="UniProtKB">
        <authorList>
            <consortium name="RefSeq"/>
        </authorList>
    </citation>
    <scope>IDENTIFICATION</scope>
    <source>
        <tissue evidence="3">Leaf</tissue>
    </source>
</reference>
<feature type="region of interest" description="Disordered" evidence="1">
    <location>
        <begin position="555"/>
        <end position="594"/>
    </location>
</feature>
<organism evidence="2 3">
    <name type="scientific">Camelina sativa</name>
    <name type="common">False flax</name>
    <name type="synonym">Myagrum sativum</name>
    <dbReference type="NCBI Taxonomy" id="90675"/>
    <lineage>
        <taxon>Eukaryota</taxon>
        <taxon>Viridiplantae</taxon>
        <taxon>Streptophyta</taxon>
        <taxon>Embryophyta</taxon>
        <taxon>Tracheophyta</taxon>
        <taxon>Spermatophyta</taxon>
        <taxon>Magnoliopsida</taxon>
        <taxon>eudicotyledons</taxon>
        <taxon>Gunneridae</taxon>
        <taxon>Pentapetalae</taxon>
        <taxon>rosids</taxon>
        <taxon>malvids</taxon>
        <taxon>Brassicales</taxon>
        <taxon>Brassicaceae</taxon>
        <taxon>Camelineae</taxon>
        <taxon>Camelina</taxon>
    </lineage>
</organism>
<dbReference type="RefSeq" id="XP_010413347.1">
    <property type="nucleotide sequence ID" value="XM_010415045.2"/>
</dbReference>
<reference evidence="2" key="1">
    <citation type="journal article" date="2014" name="Nat. Commun.">
        <title>The emerging biofuel crop Camelina sativa retains a highly undifferentiated hexaploid genome structure.</title>
        <authorList>
            <person name="Kagale S."/>
            <person name="Koh C."/>
            <person name="Nixon J."/>
            <person name="Bollina V."/>
            <person name="Clarke W.E."/>
            <person name="Tuteja R."/>
            <person name="Spillane C."/>
            <person name="Robinson S.J."/>
            <person name="Links M.G."/>
            <person name="Clarke C."/>
            <person name="Higgins E.E."/>
            <person name="Huebert T."/>
            <person name="Sharpe A.G."/>
            <person name="Parkin I.A."/>
        </authorList>
    </citation>
    <scope>NUCLEOTIDE SEQUENCE [LARGE SCALE GENOMIC DNA]</scope>
    <source>
        <strain evidence="2">cv. DH55</strain>
    </source>
</reference>
<feature type="compositionally biased region" description="Basic and acidic residues" evidence="1">
    <location>
        <begin position="377"/>
        <end position="386"/>
    </location>
</feature>
<feature type="region of interest" description="Disordered" evidence="1">
    <location>
        <begin position="607"/>
        <end position="630"/>
    </location>
</feature>
<protein>
    <submittedName>
        <fullName evidence="3">Uncharacterized protein LOC104699705</fullName>
    </submittedName>
</protein>
<feature type="compositionally biased region" description="Basic and acidic residues" evidence="1">
    <location>
        <begin position="619"/>
        <end position="630"/>
    </location>
</feature>
<feature type="region of interest" description="Disordered" evidence="1">
    <location>
        <begin position="803"/>
        <end position="853"/>
    </location>
</feature>
<proteinExistence type="predicted"/>
<dbReference type="Proteomes" id="UP000694864">
    <property type="component" value="Chromosome 7"/>
</dbReference>
<keyword evidence="2" id="KW-1185">Reference proteome</keyword>
<feature type="compositionally biased region" description="Polar residues" evidence="1">
    <location>
        <begin position="822"/>
        <end position="835"/>
    </location>
</feature>
<feature type="compositionally biased region" description="Polar residues" evidence="1">
    <location>
        <begin position="408"/>
        <end position="419"/>
    </location>
</feature>
<feature type="compositionally biased region" description="Basic and acidic residues" evidence="1">
    <location>
        <begin position="564"/>
        <end position="581"/>
    </location>
</feature>
<dbReference type="PANTHER" id="PTHR34962">
    <property type="entry name" value="EMBRYO DEFECTIVE 1703-RELATED"/>
    <property type="match status" value="1"/>
</dbReference>